<dbReference type="RefSeq" id="WP_143006537.1">
    <property type="nucleotide sequence ID" value="NZ_FNAG01000001.1"/>
</dbReference>
<keyword evidence="4" id="KW-1185">Reference proteome</keyword>
<accession>A0A1G6T839</accession>
<feature type="chain" id="PRO_5011626112" description="CARDB protein" evidence="2">
    <location>
        <begin position="24"/>
        <end position="316"/>
    </location>
</feature>
<reference evidence="3 4" key="1">
    <citation type="submission" date="2016-10" db="EMBL/GenBank/DDBJ databases">
        <authorList>
            <person name="de Groot N.N."/>
        </authorList>
    </citation>
    <scope>NUCLEOTIDE SEQUENCE [LARGE SCALE GENOMIC DNA]</scope>
    <source>
        <strain evidence="3 4">DSM 16957</strain>
    </source>
</reference>
<dbReference type="Proteomes" id="UP000199603">
    <property type="component" value="Unassembled WGS sequence"/>
</dbReference>
<protein>
    <recommendedName>
        <fullName evidence="5">CARDB protein</fullName>
    </recommendedName>
</protein>
<dbReference type="InterPro" id="IPR013783">
    <property type="entry name" value="Ig-like_fold"/>
</dbReference>
<dbReference type="AlphaFoldDB" id="A0A1G6T839"/>
<evidence type="ECO:0008006" key="5">
    <source>
        <dbReference type="Google" id="ProtNLM"/>
    </source>
</evidence>
<evidence type="ECO:0000256" key="1">
    <source>
        <dbReference type="SAM" id="MobiDB-lite"/>
    </source>
</evidence>
<dbReference type="Gene3D" id="2.60.40.10">
    <property type="entry name" value="Immunoglobulins"/>
    <property type="match status" value="1"/>
</dbReference>
<feature type="region of interest" description="Disordered" evidence="1">
    <location>
        <begin position="148"/>
        <end position="184"/>
    </location>
</feature>
<dbReference type="OrthoDB" id="186629at2"/>
<name>A0A1G6T839_9GAMM</name>
<feature type="signal peptide" evidence="2">
    <location>
        <begin position="1"/>
        <end position="23"/>
    </location>
</feature>
<evidence type="ECO:0000313" key="3">
    <source>
        <dbReference type="EMBL" id="SDD25034.1"/>
    </source>
</evidence>
<organism evidence="3 4">
    <name type="scientific">Aquimonas voraii</name>
    <dbReference type="NCBI Taxonomy" id="265719"/>
    <lineage>
        <taxon>Bacteria</taxon>
        <taxon>Pseudomonadati</taxon>
        <taxon>Pseudomonadota</taxon>
        <taxon>Gammaproteobacteria</taxon>
        <taxon>Lysobacterales</taxon>
        <taxon>Lysobacteraceae</taxon>
        <taxon>Aquimonas</taxon>
    </lineage>
</organism>
<gene>
    <name evidence="3" type="ORF">SAMN04488509_101921</name>
</gene>
<sequence length="316" mass="32988">MSFCTPARILASAVAAVCATAFAAPPSLAQTAPTPDIQVLEFDYAPAAAQQGLDLRPGRYLLQLQRDASGRFEGRLRGPSNEFLAESLELAGGPSCAAGLGSDAVLNAQARAGQTGLNVLRLEIRSGSSGCSLQGALAALELAAPRKPPEELECAPPEEVSLSEQTDNDPACAPPPPQLPLTARPEMRPGAKPRIGGIAADWTRVLSLPAARALATQNGRCFFDYAFVIENVGWATSGPTDTSVLLERRLGLQLDRQPLPALAPGGRHVVTGVLGLPAGLWRVFVHADSRGRVGEYDALNNARSVLVNVSGDCSGL</sequence>
<evidence type="ECO:0000313" key="4">
    <source>
        <dbReference type="Proteomes" id="UP000199603"/>
    </source>
</evidence>
<evidence type="ECO:0000256" key="2">
    <source>
        <dbReference type="SAM" id="SignalP"/>
    </source>
</evidence>
<keyword evidence="2" id="KW-0732">Signal</keyword>
<dbReference type="EMBL" id="FNAG01000001">
    <property type="protein sequence ID" value="SDD25034.1"/>
    <property type="molecule type" value="Genomic_DNA"/>
</dbReference>
<proteinExistence type="predicted"/>